<keyword evidence="1" id="KW-0812">Transmembrane</keyword>
<accession>A0ABV4D2B8</accession>
<reference evidence="2 3" key="1">
    <citation type="submission" date="2024-03" db="EMBL/GenBank/DDBJ databases">
        <title>Mouse gut bacterial collection (mGBC) of GemPharmatech.</title>
        <authorList>
            <person name="He Y."/>
            <person name="Dong L."/>
            <person name="Wu D."/>
            <person name="Gao X."/>
            <person name="Lin Z."/>
        </authorList>
    </citation>
    <scope>NUCLEOTIDE SEQUENCE [LARGE SCALE GENOMIC DNA]</scope>
    <source>
        <strain evidence="2 3">54-13</strain>
    </source>
</reference>
<keyword evidence="1" id="KW-1133">Transmembrane helix</keyword>
<dbReference type="EMBL" id="JBCLPP010000052">
    <property type="protein sequence ID" value="MEY8246504.1"/>
    <property type="molecule type" value="Genomic_DNA"/>
</dbReference>
<evidence type="ECO:0000313" key="2">
    <source>
        <dbReference type="EMBL" id="MEY8246504.1"/>
    </source>
</evidence>
<evidence type="ECO:0000313" key="3">
    <source>
        <dbReference type="Proteomes" id="UP001565200"/>
    </source>
</evidence>
<dbReference type="SUPFAM" id="SSF54001">
    <property type="entry name" value="Cysteine proteinases"/>
    <property type="match status" value="1"/>
</dbReference>
<dbReference type="PANTHER" id="PTHR35532">
    <property type="entry name" value="SIMILAR TO POLYHYDROXYALKANOATE DEPOLYMERASE"/>
    <property type="match status" value="1"/>
</dbReference>
<evidence type="ECO:0000256" key="1">
    <source>
        <dbReference type="SAM" id="Phobius"/>
    </source>
</evidence>
<organism evidence="2 3">
    <name type="scientific">Heminiphilus faecis</name>
    <dbReference type="NCBI Taxonomy" id="2601703"/>
    <lineage>
        <taxon>Bacteria</taxon>
        <taxon>Pseudomonadati</taxon>
        <taxon>Bacteroidota</taxon>
        <taxon>Bacteroidia</taxon>
        <taxon>Bacteroidales</taxon>
        <taxon>Muribaculaceae</taxon>
        <taxon>Heminiphilus</taxon>
    </lineage>
</organism>
<dbReference type="InterPro" id="IPR038765">
    <property type="entry name" value="Papain-like_cys_pep_sf"/>
</dbReference>
<keyword evidence="3" id="KW-1185">Reference proteome</keyword>
<dbReference type="RefSeq" id="WP_369863944.1">
    <property type="nucleotide sequence ID" value="NZ_JBCLPP010000052.1"/>
</dbReference>
<feature type="transmembrane region" description="Helical" evidence="1">
    <location>
        <begin position="7"/>
        <end position="23"/>
    </location>
</feature>
<sequence length="406" mass="47935">MNIVKKYIIAIIMISFILIFFKYNTREAIDYSIDAALKKAGENRLELEFVLNYFKNDSIKYNAAKFLIQNMPGHFSITSPELDEIKEIKYKKWHLNDSDKTKYAKFNYLELPKSYDLKEIKASLLINNINMAVDVWKSRPWHNKYNFDEFCEYILPYRIGDEPLEDWRTLYYNRYACILDSLYDGNDPVEAAEKIMTYAKHEGFDNYTDVKLPHLGASFLYKQRAGYCRENCDIAIYILRSLGIPVAMDFYESSPSYNSRHYWTAIIDTCYPRKSIAFNYTEAPINRDNATGTRKKGKVYRHYYSNQPKLVNYITTSNVPLFFKRQDIADVTHEYFGYNSIVIDSYCMFKEPFIYLSIFNGNTYHPIDISYAYNNQFNNIEPGVIYFPTKCIHEKNDCSRLSSFNQ</sequence>
<dbReference type="Proteomes" id="UP001565200">
    <property type="component" value="Unassembled WGS sequence"/>
</dbReference>
<keyword evidence="1" id="KW-0472">Membrane</keyword>
<proteinExistence type="predicted"/>
<comment type="caution">
    <text evidence="2">The sequence shown here is derived from an EMBL/GenBank/DDBJ whole genome shotgun (WGS) entry which is preliminary data.</text>
</comment>
<dbReference type="PANTHER" id="PTHR35532:SF5">
    <property type="entry name" value="CARBOHYDRATE-BINDING DOMAIN-CONTAINING PROTEIN"/>
    <property type="match status" value="1"/>
</dbReference>
<evidence type="ECO:0008006" key="4">
    <source>
        <dbReference type="Google" id="ProtNLM"/>
    </source>
</evidence>
<protein>
    <recommendedName>
        <fullName evidence="4">Transglutaminase domain-containing protein</fullName>
    </recommendedName>
</protein>
<name>A0ABV4D2B8_9BACT</name>
<gene>
    <name evidence="2" type="ORF">AAK873_12885</name>
</gene>